<dbReference type="SMART" id="SM00704">
    <property type="entry name" value="ZnF_CDGSH"/>
    <property type="match status" value="1"/>
</dbReference>
<evidence type="ECO:0000256" key="4">
    <source>
        <dbReference type="ARBA" id="ARBA00023014"/>
    </source>
</evidence>
<dbReference type="EMBL" id="HBEJ01012238">
    <property type="protein sequence ID" value="CAD8372861.1"/>
    <property type="molecule type" value="Transcribed_RNA"/>
</dbReference>
<evidence type="ECO:0000259" key="7">
    <source>
        <dbReference type="SMART" id="SM00704"/>
    </source>
</evidence>
<evidence type="ECO:0000313" key="8">
    <source>
        <dbReference type="EMBL" id="CAD8372861.1"/>
    </source>
</evidence>
<dbReference type="PANTHER" id="PTHR13680:SF5">
    <property type="entry name" value="CDGSH IRON-SULFUR DOMAIN-CONTAINING PROTEIN 1"/>
    <property type="match status" value="1"/>
</dbReference>
<accession>A0A6U4LPY1</accession>
<sequence length="104" mass="10646">MKSIAILSLCASASAFAPLPLHAARNSALAMADDVEGPGKINGLIDLDSPKVVNNEVLEAGKKGVYCRCWLSGTFPACDGTHAKHNDATGDNVGPLIVSAAKGE</sequence>
<keyword evidence="6" id="KW-0732">Signal</keyword>
<dbReference type="GO" id="GO:0051537">
    <property type="term" value="F:2 iron, 2 sulfur cluster binding"/>
    <property type="evidence" value="ECO:0007669"/>
    <property type="project" value="UniProtKB-KW"/>
</dbReference>
<dbReference type="GO" id="GO:0046872">
    <property type="term" value="F:metal ion binding"/>
    <property type="evidence" value="ECO:0007669"/>
    <property type="project" value="UniProtKB-KW"/>
</dbReference>
<evidence type="ECO:0000256" key="2">
    <source>
        <dbReference type="ARBA" id="ARBA00022723"/>
    </source>
</evidence>
<proteinExistence type="predicted"/>
<keyword evidence="4" id="KW-0411">Iron-sulfur</keyword>
<organism evidence="8">
    <name type="scientific">Minutocellus polymorphus</name>
    <dbReference type="NCBI Taxonomy" id="265543"/>
    <lineage>
        <taxon>Eukaryota</taxon>
        <taxon>Sar</taxon>
        <taxon>Stramenopiles</taxon>
        <taxon>Ochrophyta</taxon>
        <taxon>Bacillariophyta</taxon>
        <taxon>Mediophyceae</taxon>
        <taxon>Cymatosirophycidae</taxon>
        <taxon>Cymatosirales</taxon>
        <taxon>Cymatosiraceae</taxon>
        <taxon>Minutocellus</taxon>
    </lineage>
</organism>
<comment type="cofactor">
    <cofactor evidence="5">
        <name>[2Fe-2S] cluster</name>
        <dbReference type="ChEBI" id="CHEBI:190135"/>
    </cofactor>
</comment>
<feature type="signal peptide" evidence="6">
    <location>
        <begin position="1"/>
        <end position="15"/>
    </location>
</feature>
<evidence type="ECO:0000256" key="1">
    <source>
        <dbReference type="ARBA" id="ARBA00022714"/>
    </source>
</evidence>
<dbReference type="InterPro" id="IPR042216">
    <property type="entry name" value="MitoNEET_CISD"/>
</dbReference>
<reference evidence="8" key="1">
    <citation type="submission" date="2021-01" db="EMBL/GenBank/DDBJ databases">
        <authorList>
            <person name="Corre E."/>
            <person name="Pelletier E."/>
            <person name="Niang G."/>
            <person name="Scheremetjew M."/>
            <person name="Finn R."/>
            <person name="Kale V."/>
            <person name="Holt S."/>
            <person name="Cochrane G."/>
            <person name="Meng A."/>
            <person name="Brown T."/>
            <person name="Cohen L."/>
        </authorList>
    </citation>
    <scope>NUCLEOTIDE SEQUENCE</scope>
    <source>
        <strain evidence="8">CCMP3303</strain>
    </source>
</reference>
<keyword evidence="1" id="KW-0001">2Fe-2S</keyword>
<evidence type="ECO:0000256" key="3">
    <source>
        <dbReference type="ARBA" id="ARBA00023004"/>
    </source>
</evidence>
<evidence type="ECO:0000256" key="5">
    <source>
        <dbReference type="ARBA" id="ARBA00034078"/>
    </source>
</evidence>
<protein>
    <recommendedName>
        <fullName evidence="7">Iron-binding zinc finger CDGSH type domain-containing protein</fullName>
    </recommendedName>
</protein>
<feature type="domain" description="Iron-binding zinc finger CDGSH type" evidence="7">
    <location>
        <begin position="51"/>
        <end position="88"/>
    </location>
</feature>
<dbReference type="PANTHER" id="PTHR13680">
    <property type="entry name" value="CDGSH IRON-SULFUR DOMAIN-CONTAINING PROTEIN 1"/>
    <property type="match status" value="1"/>
</dbReference>
<dbReference type="Pfam" id="PF09360">
    <property type="entry name" value="zf-CDGSH"/>
    <property type="match status" value="1"/>
</dbReference>
<dbReference type="AlphaFoldDB" id="A0A6U4LPY1"/>
<dbReference type="InterPro" id="IPR018967">
    <property type="entry name" value="FeS-contain_CDGSH-typ"/>
</dbReference>
<evidence type="ECO:0000256" key="6">
    <source>
        <dbReference type="SAM" id="SignalP"/>
    </source>
</evidence>
<feature type="chain" id="PRO_5030160337" description="Iron-binding zinc finger CDGSH type domain-containing protein" evidence="6">
    <location>
        <begin position="16"/>
        <end position="104"/>
    </location>
</feature>
<dbReference type="FunFam" id="3.40.5.90:FF:000001">
    <property type="entry name" value="CDGSH iron-sulfur domain-containing protein 1"/>
    <property type="match status" value="1"/>
</dbReference>
<dbReference type="GO" id="GO:0010506">
    <property type="term" value="P:regulation of autophagy"/>
    <property type="evidence" value="ECO:0007669"/>
    <property type="project" value="InterPro"/>
</dbReference>
<keyword evidence="3" id="KW-0408">Iron</keyword>
<gene>
    <name evidence="8" type="ORF">MPOL1434_LOCUS7166</name>
</gene>
<dbReference type="GO" id="GO:0005741">
    <property type="term" value="C:mitochondrial outer membrane"/>
    <property type="evidence" value="ECO:0007669"/>
    <property type="project" value="TreeGrafter"/>
</dbReference>
<dbReference type="InterPro" id="IPR045131">
    <property type="entry name" value="CISD1/2"/>
</dbReference>
<keyword evidence="2" id="KW-0479">Metal-binding</keyword>
<name>A0A6U4LPY1_9STRA</name>
<dbReference type="Gene3D" id="3.40.5.90">
    <property type="entry name" value="CDGSH iron-sulfur domain, mitoNEET-type"/>
    <property type="match status" value="1"/>
</dbReference>